<sequence>MTERRARGRLWGVGVGPGDPELVTVKAQRVIGASAAVAFFAAAGRPSNARAAAASHLRPGQRELALYYPVTTELAAGAGYERLLTGFYDEAADRIAAVLDEGVDVAVLCEGDPLFYGSYMYIHNRLASRYRSEVVPGVPSILAGAAVLGAPLVCRNEMLCVLSGVLPAEELQRRLAAAEAAVVMKLGRNLEKVRGCVEAAGLLERAWYVERATMPEQRILPLAEADPARAPYFSIVVIPSAEAPTR</sequence>
<proteinExistence type="inferred from homology"/>
<dbReference type="Proteomes" id="UP000437736">
    <property type="component" value="Unassembled WGS sequence"/>
</dbReference>
<accession>A0ABW9QT01</accession>
<dbReference type="Pfam" id="PF00590">
    <property type="entry name" value="TP_methylase"/>
    <property type="match status" value="1"/>
</dbReference>
<name>A0ABW9QT01_9ACTN</name>
<comment type="pathway">
    <text evidence="1">Cofactor biosynthesis; adenosylcobalamin biosynthesis.</text>
</comment>
<keyword evidence="5 9" id="KW-0808">Transferase</keyword>
<dbReference type="NCBIfam" id="TIGR01467">
    <property type="entry name" value="cobI_cbiL"/>
    <property type="match status" value="1"/>
</dbReference>
<keyword evidence="10" id="KW-1185">Reference proteome</keyword>
<dbReference type="SUPFAM" id="SSF53790">
    <property type="entry name" value="Tetrapyrrole methylase"/>
    <property type="match status" value="1"/>
</dbReference>
<feature type="domain" description="Tetrapyrrole methylase" evidence="8">
    <location>
        <begin position="9"/>
        <end position="222"/>
    </location>
</feature>
<dbReference type="PIRSF" id="PIRSF036427">
    <property type="entry name" value="Precrrn-2_mtase"/>
    <property type="match status" value="1"/>
</dbReference>
<evidence type="ECO:0000256" key="1">
    <source>
        <dbReference type="ARBA" id="ARBA00004953"/>
    </source>
</evidence>
<keyword evidence="3" id="KW-0169">Cobalamin biosynthesis</keyword>
<comment type="caution">
    <text evidence="9">The sequence shown here is derived from an EMBL/GenBank/DDBJ whole genome shotgun (WGS) entry which is preliminary data.</text>
</comment>
<organism evidence="9 10">
    <name type="scientific">Acidiferrimicrobium australe</name>
    <dbReference type="NCBI Taxonomy" id="2664430"/>
    <lineage>
        <taxon>Bacteria</taxon>
        <taxon>Bacillati</taxon>
        <taxon>Actinomycetota</taxon>
        <taxon>Acidimicrobiia</taxon>
        <taxon>Acidimicrobiales</taxon>
        <taxon>Acidimicrobiaceae</taxon>
        <taxon>Acidiferrimicrobium</taxon>
    </lineage>
</organism>
<dbReference type="GO" id="GO:0032259">
    <property type="term" value="P:methylation"/>
    <property type="evidence" value="ECO:0007669"/>
    <property type="project" value="UniProtKB-KW"/>
</dbReference>
<dbReference type="InterPro" id="IPR014777">
    <property type="entry name" value="4pyrrole_Mease_sub1"/>
</dbReference>
<dbReference type="InterPro" id="IPR012382">
    <property type="entry name" value="CobI/CbiL"/>
</dbReference>
<dbReference type="InterPro" id="IPR014776">
    <property type="entry name" value="4pyrrole_Mease_sub2"/>
</dbReference>
<evidence type="ECO:0000256" key="6">
    <source>
        <dbReference type="ARBA" id="ARBA00022691"/>
    </source>
</evidence>
<evidence type="ECO:0000256" key="2">
    <source>
        <dbReference type="ARBA" id="ARBA00005879"/>
    </source>
</evidence>
<dbReference type="PANTHER" id="PTHR43467">
    <property type="entry name" value="COBALT-PRECORRIN-2 C(20)-METHYLTRANSFERASE"/>
    <property type="match status" value="1"/>
</dbReference>
<keyword evidence="6" id="KW-0949">S-adenosyl-L-methionine</keyword>
<dbReference type="InterPro" id="IPR006364">
    <property type="entry name" value="CobI/CbiL/CobIJ_dom"/>
</dbReference>
<reference evidence="9 10" key="1">
    <citation type="submission" date="2019-11" db="EMBL/GenBank/DDBJ databases">
        <title>Acidiferrimicrobium australis gen. nov., sp. nov., an acidophilic and obligately heterotrophic, member of the Actinobacteria that catalyses dissimilatory oxido- reduction of iron isolated from metal-rich acidic water in Chile.</title>
        <authorList>
            <person name="Gonzalez D."/>
            <person name="Huber K."/>
            <person name="Hedrich S."/>
            <person name="Rojas-Villalobos C."/>
            <person name="Quatrini R."/>
            <person name="Dinamarca M.A."/>
            <person name="Schwarz A."/>
            <person name="Canales C."/>
            <person name="Nancucheo I."/>
        </authorList>
    </citation>
    <scope>NUCLEOTIDE SEQUENCE [LARGE SCALE GENOMIC DNA]</scope>
    <source>
        <strain evidence="9 10">USS-CCA1</strain>
    </source>
</reference>
<evidence type="ECO:0000313" key="10">
    <source>
        <dbReference type="Proteomes" id="UP000437736"/>
    </source>
</evidence>
<keyword evidence="4 9" id="KW-0489">Methyltransferase</keyword>
<dbReference type="InterPro" id="IPR035996">
    <property type="entry name" value="4pyrrol_Methylase_sf"/>
</dbReference>
<comment type="similarity">
    <text evidence="2 7">Belongs to the precorrin methyltransferase family.</text>
</comment>
<evidence type="ECO:0000256" key="4">
    <source>
        <dbReference type="ARBA" id="ARBA00022603"/>
    </source>
</evidence>
<dbReference type="PANTHER" id="PTHR43467:SF2">
    <property type="entry name" value="COBALT-PRECORRIN-2 C(20)-METHYLTRANSFERASE"/>
    <property type="match status" value="1"/>
</dbReference>
<dbReference type="Gene3D" id="3.40.1010.10">
    <property type="entry name" value="Cobalt-precorrin-4 Transmethylase, Domain 1"/>
    <property type="match status" value="1"/>
</dbReference>
<dbReference type="NCBIfam" id="NF004647">
    <property type="entry name" value="PRK05990.1"/>
    <property type="match status" value="1"/>
</dbReference>
<dbReference type="Gene3D" id="3.30.950.10">
    <property type="entry name" value="Methyltransferase, Cobalt-precorrin-4 Transmethylase, Domain 2"/>
    <property type="match status" value="1"/>
</dbReference>
<dbReference type="GO" id="GO:0030788">
    <property type="term" value="F:precorrin-2 C20-methyltransferase activity"/>
    <property type="evidence" value="ECO:0007669"/>
    <property type="project" value="UniProtKB-EC"/>
</dbReference>
<dbReference type="InterPro" id="IPR000878">
    <property type="entry name" value="4pyrrol_Mease"/>
</dbReference>
<evidence type="ECO:0000313" key="9">
    <source>
        <dbReference type="EMBL" id="MST32965.1"/>
    </source>
</evidence>
<evidence type="ECO:0000256" key="7">
    <source>
        <dbReference type="PIRNR" id="PIRNR036427"/>
    </source>
</evidence>
<evidence type="ECO:0000256" key="5">
    <source>
        <dbReference type="ARBA" id="ARBA00022679"/>
    </source>
</evidence>
<protein>
    <submittedName>
        <fullName evidence="9">Precorrin-2 C(20)-methyltransferase</fullName>
        <ecNumber evidence="9">2.1.1.130</ecNumber>
    </submittedName>
</protein>
<dbReference type="EMBL" id="WJHE01000444">
    <property type="protein sequence ID" value="MST32965.1"/>
    <property type="molecule type" value="Genomic_DNA"/>
</dbReference>
<gene>
    <name evidence="9" type="ORF">GHK86_09575</name>
</gene>
<evidence type="ECO:0000256" key="3">
    <source>
        <dbReference type="ARBA" id="ARBA00022573"/>
    </source>
</evidence>
<dbReference type="CDD" id="cd11645">
    <property type="entry name" value="Precorrin_2_C20_MT"/>
    <property type="match status" value="1"/>
</dbReference>
<evidence type="ECO:0000259" key="8">
    <source>
        <dbReference type="Pfam" id="PF00590"/>
    </source>
</evidence>
<dbReference type="EC" id="2.1.1.130" evidence="9"/>